<organism evidence="2 3">
    <name type="scientific">Colletotrichum scovillei</name>
    <dbReference type="NCBI Taxonomy" id="1209932"/>
    <lineage>
        <taxon>Eukaryota</taxon>
        <taxon>Fungi</taxon>
        <taxon>Dikarya</taxon>
        <taxon>Ascomycota</taxon>
        <taxon>Pezizomycotina</taxon>
        <taxon>Sordariomycetes</taxon>
        <taxon>Hypocreomycetidae</taxon>
        <taxon>Glomerellales</taxon>
        <taxon>Glomerellaceae</taxon>
        <taxon>Colletotrichum</taxon>
        <taxon>Colletotrichum acutatum species complex</taxon>
    </lineage>
</organism>
<evidence type="ECO:0000313" key="3">
    <source>
        <dbReference type="Proteomes" id="UP000699042"/>
    </source>
</evidence>
<comment type="caution">
    <text evidence="2">The sequence shown here is derived from an EMBL/GenBank/DDBJ whole genome shotgun (WGS) entry which is preliminary data.</text>
</comment>
<evidence type="ECO:0000313" key="2">
    <source>
        <dbReference type="EMBL" id="KAG7050677.1"/>
    </source>
</evidence>
<evidence type="ECO:0000256" key="1">
    <source>
        <dbReference type="SAM" id="MobiDB-lite"/>
    </source>
</evidence>
<proteinExistence type="predicted"/>
<protein>
    <submittedName>
        <fullName evidence="2">Uncharacterized protein</fullName>
    </submittedName>
</protein>
<dbReference type="AlphaFoldDB" id="A0A9P7R7A8"/>
<feature type="region of interest" description="Disordered" evidence="1">
    <location>
        <begin position="1"/>
        <end position="26"/>
    </location>
</feature>
<keyword evidence="3" id="KW-1185">Reference proteome</keyword>
<dbReference type="Proteomes" id="UP000699042">
    <property type="component" value="Unassembled WGS sequence"/>
</dbReference>
<name>A0A9P7R7A8_9PEZI</name>
<gene>
    <name evidence="2" type="ORF">JMJ77_013420</name>
</gene>
<dbReference type="EMBL" id="JAESDN010000005">
    <property type="protein sequence ID" value="KAG7050677.1"/>
    <property type="molecule type" value="Genomic_DNA"/>
</dbReference>
<accession>A0A9P7R7A8</accession>
<reference evidence="2" key="1">
    <citation type="submission" date="2021-05" db="EMBL/GenBank/DDBJ databases">
        <title>Comparative genomics of three Colletotrichum scovillei strains and genetic complementation revealed genes involved fungal growth and virulence on chili pepper.</title>
        <authorList>
            <person name="Hsieh D.-K."/>
            <person name="Chuang S.-C."/>
            <person name="Chen C.-Y."/>
            <person name="Chao Y.-T."/>
            <person name="Lu M.-Y.J."/>
            <person name="Lee M.-H."/>
            <person name="Shih M.-C."/>
        </authorList>
    </citation>
    <scope>NUCLEOTIDE SEQUENCE</scope>
    <source>
        <strain evidence="2">Coll-153</strain>
    </source>
</reference>
<feature type="compositionally biased region" description="Basic residues" evidence="1">
    <location>
        <begin position="17"/>
        <end position="26"/>
    </location>
</feature>
<feature type="compositionally biased region" description="Basic and acidic residues" evidence="1">
    <location>
        <begin position="1"/>
        <end position="15"/>
    </location>
</feature>
<sequence length="26" mass="3204">MKPRCIFRERSESYPHQKNKLISKAR</sequence>